<keyword evidence="4" id="KW-0808">Transferase</keyword>
<evidence type="ECO:0000313" key="4">
    <source>
        <dbReference type="EMBL" id="SMG16588.1"/>
    </source>
</evidence>
<accession>A0A1X7INQ1</accession>
<name>A0A1X7INQ1_9BACT</name>
<dbReference type="Pfam" id="PF02397">
    <property type="entry name" value="Bac_transf"/>
    <property type="match status" value="1"/>
</dbReference>
<organism evidence="4 5">
    <name type="scientific">Dethiosulfovibrio salsuginis</name>
    <dbReference type="NCBI Taxonomy" id="561720"/>
    <lineage>
        <taxon>Bacteria</taxon>
        <taxon>Thermotogati</taxon>
        <taxon>Synergistota</taxon>
        <taxon>Synergistia</taxon>
        <taxon>Synergistales</taxon>
        <taxon>Dethiosulfovibrionaceae</taxon>
        <taxon>Dethiosulfovibrio</taxon>
    </lineage>
</organism>
<feature type="domain" description="Bacterial sugar transferase" evidence="3">
    <location>
        <begin position="255"/>
        <end position="435"/>
    </location>
</feature>
<dbReference type="PANTHER" id="PTHR30576:SF0">
    <property type="entry name" value="UNDECAPRENYL-PHOSPHATE N-ACETYLGALACTOSAMINYL 1-PHOSPHATE TRANSFERASE-RELATED"/>
    <property type="match status" value="1"/>
</dbReference>
<feature type="transmembrane region" description="Helical" evidence="2">
    <location>
        <begin position="7"/>
        <end position="27"/>
    </location>
</feature>
<dbReference type="Proteomes" id="UP000193355">
    <property type="component" value="Unassembled WGS sequence"/>
</dbReference>
<feature type="transmembrane region" description="Helical" evidence="2">
    <location>
        <begin position="39"/>
        <end position="56"/>
    </location>
</feature>
<dbReference type="AlphaFoldDB" id="A0A1X7INQ1"/>
<evidence type="ECO:0000313" key="5">
    <source>
        <dbReference type="Proteomes" id="UP000193355"/>
    </source>
</evidence>
<protein>
    <submittedName>
        <fullName evidence="4">Exopolysaccharide biosynthesis polyprenyl glycosylphosphotransferase</fullName>
    </submittedName>
</protein>
<dbReference type="GO" id="GO:0016780">
    <property type="term" value="F:phosphotransferase activity, for other substituted phosphate groups"/>
    <property type="evidence" value="ECO:0007669"/>
    <property type="project" value="TreeGrafter"/>
</dbReference>
<dbReference type="PANTHER" id="PTHR30576">
    <property type="entry name" value="COLANIC BIOSYNTHESIS UDP-GLUCOSE LIPID CARRIER TRANSFERASE"/>
    <property type="match status" value="1"/>
</dbReference>
<proteinExistence type="inferred from homology"/>
<dbReference type="STRING" id="561720.SAMN06275492_1047"/>
<feature type="transmembrane region" description="Helical" evidence="2">
    <location>
        <begin position="259"/>
        <end position="282"/>
    </location>
</feature>
<dbReference type="EMBL" id="FXBB01000004">
    <property type="protein sequence ID" value="SMG16588.1"/>
    <property type="molecule type" value="Genomic_DNA"/>
</dbReference>
<gene>
    <name evidence="4" type="ORF">SAMN06275492_1047</name>
</gene>
<dbReference type="InterPro" id="IPR003362">
    <property type="entry name" value="Bact_transf"/>
</dbReference>
<keyword evidence="5" id="KW-1185">Reference proteome</keyword>
<evidence type="ECO:0000256" key="2">
    <source>
        <dbReference type="SAM" id="Phobius"/>
    </source>
</evidence>
<evidence type="ECO:0000259" key="3">
    <source>
        <dbReference type="Pfam" id="PF02397"/>
    </source>
</evidence>
<comment type="similarity">
    <text evidence="1">Belongs to the bacterial sugar transferase family.</text>
</comment>
<evidence type="ECO:0000256" key="1">
    <source>
        <dbReference type="ARBA" id="ARBA00006464"/>
    </source>
</evidence>
<keyword evidence="2" id="KW-0812">Transmembrane</keyword>
<feature type="transmembrane region" description="Helical" evidence="2">
    <location>
        <begin position="107"/>
        <end position="125"/>
    </location>
</feature>
<keyword evidence="2" id="KW-1133">Transmembrane helix</keyword>
<sequence length="441" mass="50033">MVAKYIAFVKWGLLALDGITFLLVATVGSTTLTQILSHPIQWGTLLVAIILSLYACRCYDFESLSQSRKGESMFRVFIGSSVAVILVGIGTLYTVPNYLRILSKIEFATIWLGFASIASLARWIISKGLRYLLPCKRAIIVGQKAKWHPIMMEISEKLVRKLLPVAYCEPNEKSIQEAINLKGQTQIIILADSSFSSEEGQTSLISALRHKGIETIFLPELAEKYLGRIPHELLMEYSDYYHICLSREINDKPQRISDILAGLVGMTVGMILMIPTAIAVAASSGFPVIFTQRRIGKDGRIYTLHKFRSMTKEKPQEAAFANQEQSRITKVGRFIRKTRLDELPQFWDVLTGSMSLIGPRPEQPEFVKSFREEIPFYEYRHRIRPGITGWAQINFTYAADVTETRKKLEYDLYYVKNRSLLLNLQIGLKTVETMLGMRGAR</sequence>
<keyword evidence="2" id="KW-0472">Membrane</keyword>
<feature type="transmembrane region" description="Helical" evidence="2">
    <location>
        <begin position="76"/>
        <end position="95"/>
    </location>
</feature>
<reference evidence="5" key="1">
    <citation type="submission" date="2017-04" db="EMBL/GenBank/DDBJ databases">
        <authorList>
            <person name="Varghese N."/>
            <person name="Submissions S."/>
        </authorList>
    </citation>
    <scope>NUCLEOTIDE SEQUENCE [LARGE SCALE GENOMIC DNA]</scope>
    <source>
        <strain evidence="5">USBA 82</strain>
    </source>
</reference>